<dbReference type="RefSeq" id="WP_308985085.1">
    <property type="nucleotide sequence ID" value="NZ_JARXIC010000012.1"/>
</dbReference>
<dbReference type="Pfam" id="PF01810">
    <property type="entry name" value="LysE"/>
    <property type="match status" value="1"/>
</dbReference>
<sequence>MSIAGSLGLLLLLVTLAVIPGPSDLLVAGSALRRGYRSAVDVTLGILLADLIFILAVVYGASLASDYSIRYQECLSWISAGVLTGLGVWMLCVKVGRPEMESEQSIKREFSFAAGFAITFLDPKALAFYLGVLPAFFDIENFTVMDILVLLLLVSVVICITKAFYVWVAVTGMRLLPSAKAQSILLKMTGVALIFIGAYRILL</sequence>
<evidence type="ECO:0000256" key="1">
    <source>
        <dbReference type="ARBA" id="ARBA00004651"/>
    </source>
</evidence>
<dbReference type="InterPro" id="IPR001123">
    <property type="entry name" value="LeuE-type"/>
</dbReference>
<organism evidence="7 8">
    <name type="scientific">Thalassobacterium sedimentorum</name>
    <dbReference type="NCBI Taxonomy" id="3041258"/>
    <lineage>
        <taxon>Bacteria</taxon>
        <taxon>Pseudomonadati</taxon>
        <taxon>Verrucomicrobiota</taxon>
        <taxon>Opitutia</taxon>
        <taxon>Puniceicoccales</taxon>
        <taxon>Coraliomargaritaceae</taxon>
        <taxon>Thalassobacterium</taxon>
    </lineage>
</organism>
<gene>
    <name evidence="7" type="ORF">QEH59_09285</name>
</gene>
<evidence type="ECO:0000256" key="3">
    <source>
        <dbReference type="ARBA" id="ARBA00022692"/>
    </source>
</evidence>
<keyword evidence="5 6" id="KW-0472">Membrane</keyword>
<name>A0ABU1ALZ2_9BACT</name>
<keyword evidence="3 6" id="KW-0812">Transmembrane</keyword>
<evidence type="ECO:0000256" key="4">
    <source>
        <dbReference type="ARBA" id="ARBA00022989"/>
    </source>
</evidence>
<feature type="transmembrane region" description="Helical" evidence="6">
    <location>
        <begin position="148"/>
        <end position="170"/>
    </location>
</feature>
<feature type="transmembrane region" description="Helical" evidence="6">
    <location>
        <begin position="182"/>
        <end position="202"/>
    </location>
</feature>
<evidence type="ECO:0000256" key="2">
    <source>
        <dbReference type="ARBA" id="ARBA00022475"/>
    </source>
</evidence>
<dbReference type="EMBL" id="JARXIC010000012">
    <property type="protein sequence ID" value="MDQ8194618.1"/>
    <property type="molecule type" value="Genomic_DNA"/>
</dbReference>
<accession>A0ABU1ALZ2</accession>
<reference evidence="7 8" key="1">
    <citation type="submission" date="2023-04" db="EMBL/GenBank/DDBJ databases">
        <title>A novel bacteria isolated from coastal sediment.</title>
        <authorList>
            <person name="Liu X.-J."/>
            <person name="Du Z.-J."/>
        </authorList>
    </citation>
    <scope>NUCLEOTIDE SEQUENCE [LARGE SCALE GENOMIC DNA]</scope>
    <source>
        <strain evidence="7 8">SDUM461004</strain>
    </source>
</reference>
<dbReference type="PANTHER" id="PTHR30086">
    <property type="entry name" value="ARGININE EXPORTER PROTEIN ARGO"/>
    <property type="match status" value="1"/>
</dbReference>
<keyword evidence="4 6" id="KW-1133">Transmembrane helix</keyword>
<evidence type="ECO:0000256" key="6">
    <source>
        <dbReference type="SAM" id="Phobius"/>
    </source>
</evidence>
<feature type="transmembrane region" description="Helical" evidence="6">
    <location>
        <begin position="111"/>
        <end position="136"/>
    </location>
</feature>
<dbReference type="Proteomes" id="UP001243717">
    <property type="component" value="Unassembled WGS sequence"/>
</dbReference>
<keyword evidence="2" id="KW-1003">Cell membrane</keyword>
<feature type="transmembrane region" description="Helical" evidence="6">
    <location>
        <begin position="74"/>
        <end position="91"/>
    </location>
</feature>
<proteinExistence type="predicted"/>
<dbReference type="PANTHER" id="PTHR30086:SF20">
    <property type="entry name" value="ARGININE EXPORTER PROTEIN ARGO-RELATED"/>
    <property type="match status" value="1"/>
</dbReference>
<keyword evidence="8" id="KW-1185">Reference proteome</keyword>
<feature type="transmembrane region" description="Helical" evidence="6">
    <location>
        <begin position="41"/>
        <end position="62"/>
    </location>
</feature>
<comment type="caution">
    <text evidence="7">The sequence shown here is derived from an EMBL/GenBank/DDBJ whole genome shotgun (WGS) entry which is preliminary data.</text>
</comment>
<evidence type="ECO:0000313" key="8">
    <source>
        <dbReference type="Proteomes" id="UP001243717"/>
    </source>
</evidence>
<evidence type="ECO:0000256" key="5">
    <source>
        <dbReference type="ARBA" id="ARBA00023136"/>
    </source>
</evidence>
<comment type="subcellular location">
    <subcellularLocation>
        <location evidence="1">Cell membrane</location>
        <topology evidence="1">Multi-pass membrane protein</topology>
    </subcellularLocation>
</comment>
<protein>
    <submittedName>
        <fullName evidence="7">LysE family transporter</fullName>
    </submittedName>
</protein>
<evidence type="ECO:0000313" key="7">
    <source>
        <dbReference type="EMBL" id="MDQ8194618.1"/>
    </source>
</evidence>